<evidence type="ECO:0000256" key="9">
    <source>
        <dbReference type="ARBA" id="ARBA00023136"/>
    </source>
</evidence>
<dbReference type="AlphaFoldDB" id="A0A9P4UIX1"/>
<keyword evidence="6" id="KW-0931">ER-Golgi transport</keyword>
<comment type="similarity">
    <text evidence="2">Belongs to the USE1 family.</text>
</comment>
<evidence type="ECO:0000256" key="6">
    <source>
        <dbReference type="ARBA" id="ARBA00022892"/>
    </source>
</evidence>
<feature type="compositionally biased region" description="Acidic residues" evidence="10">
    <location>
        <begin position="94"/>
        <end position="113"/>
    </location>
</feature>
<dbReference type="Gene3D" id="3.30.1370.110">
    <property type="match status" value="1"/>
</dbReference>
<feature type="compositionally biased region" description="Polar residues" evidence="10">
    <location>
        <begin position="164"/>
        <end position="180"/>
    </location>
</feature>
<dbReference type="Pfam" id="PF08590">
    <property type="entry name" value="DUF1771"/>
    <property type="match status" value="1"/>
</dbReference>
<dbReference type="EMBL" id="MU001492">
    <property type="protein sequence ID" value="KAF2452181.1"/>
    <property type="molecule type" value="Genomic_DNA"/>
</dbReference>
<dbReference type="InterPro" id="IPR013899">
    <property type="entry name" value="DUF1771"/>
</dbReference>
<dbReference type="InterPro" id="IPR053020">
    <property type="entry name" value="Smr_domain_protein"/>
</dbReference>
<gene>
    <name evidence="13" type="ORF">P171DRAFT_479185</name>
</gene>
<evidence type="ECO:0000256" key="11">
    <source>
        <dbReference type="SAM" id="Phobius"/>
    </source>
</evidence>
<reference evidence="13" key="1">
    <citation type="journal article" date="2020" name="Stud. Mycol.">
        <title>101 Dothideomycetes genomes: a test case for predicting lifestyles and emergence of pathogens.</title>
        <authorList>
            <person name="Haridas S."/>
            <person name="Albert R."/>
            <person name="Binder M."/>
            <person name="Bloem J."/>
            <person name="Labutti K."/>
            <person name="Salamov A."/>
            <person name="Andreopoulos B."/>
            <person name="Baker S."/>
            <person name="Barry K."/>
            <person name="Bills G."/>
            <person name="Bluhm B."/>
            <person name="Cannon C."/>
            <person name="Castanera R."/>
            <person name="Culley D."/>
            <person name="Daum C."/>
            <person name="Ezra D."/>
            <person name="Gonzalez J."/>
            <person name="Henrissat B."/>
            <person name="Kuo A."/>
            <person name="Liang C."/>
            <person name="Lipzen A."/>
            <person name="Lutzoni F."/>
            <person name="Magnuson J."/>
            <person name="Mondo S."/>
            <person name="Nolan M."/>
            <person name="Ohm R."/>
            <person name="Pangilinan J."/>
            <person name="Park H.-J."/>
            <person name="Ramirez L."/>
            <person name="Alfaro M."/>
            <person name="Sun H."/>
            <person name="Tritt A."/>
            <person name="Yoshinaga Y."/>
            <person name="Zwiers L.-H."/>
            <person name="Turgeon B."/>
            <person name="Goodwin S."/>
            <person name="Spatafora J."/>
            <person name="Crous P."/>
            <person name="Grigoriev I."/>
        </authorList>
    </citation>
    <scope>NUCLEOTIDE SEQUENCE</scope>
    <source>
        <strain evidence="13">CBS 690.94</strain>
    </source>
</reference>
<feature type="region of interest" description="Disordered" evidence="10">
    <location>
        <begin position="152"/>
        <end position="192"/>
    </location>
</feature>
<dbReference type="SUPFAM" id="SSF160443">
    <property type="entry name" value="SMR domain-like"/>
    <property type="match status" value="1"/>
</dbReference>
<feature type="transmembrane region" description="Helical" evidence="11">
    <location>
        <begin position="263"/>
        <end position="281"/>
    </location>
</feature>
<keyword evidence="3" id="KW-0813">Transport</keyword>
<evidence type="ECO:0000313" key="14">
    <source>
        <dbReference type="Proteomes" id="UP000799764"/>
    </source>
</evidence>
<feature type="compositionally biased region" description="Basic and acidic residues" evidence="10">
    <location>
        <begin position="181"/>
        <end position="192"/>
    </location>
</feature>
<keyword evidence="5" id="KW-0256">Endoplasmic reticulum</keyword>
<evidence type="ECO:0000313" key="13">
    <source>
        <dbReference type="EMBL" id="KAF2452181.1"/>
    </source>
</evidence>
<evidence type="ECO:0000256" key="10">
    <source>
        <dbReference type="SAM" id="MobiDB-lite"/>
    </source>
</evidence>
<dbReference type="SMART" id="SM00463">
    <property type="entry name" value="SMR"/>
    <property type="match status" value="1"/>
</dbReference>
<keyword evidence="9 11" id="KW-0472">Membrane</keyword>
<dbReference type="PANTHER" id="PTHR47417">
    <property type="entry name" value="SMR DOMAIN-CONTAINING PROTEIN YPL199C"/>
    <property type="match status" value="1"/>
</dbReference>
<dbReference type="PANTHER" id="PTHR47417:SF1">
    <property type="entry name" value="SMR DOMAIN-CONTAINING PROTEIN YPL199C"/>
    <property type="match status" value="1"/>
</dbReference>
<comment type="subcellular location">
    <subcellularLocation>
        <location evidence="1">Endoplasmic reticulum membrane</location>
        <topology evidence="1">Single-pass type IV membrane protein</topology>
    </subcellularLocation>
</comment>
<evidence type="ECO:0000256" key="5">
    <source>
        <dbReference type="ARBA" id="ARBA00022824"/>
    </source>
</evidence>
<dbReference type="Pfam" id="PF09753">
    <property type="entry name" value="Use1"/>
    <property type="match status" value="1"/>
</dbReference>
<evidence type="ECO:0000256" key="7">
    <source>
        <dbReference type="ARBA" id="ARBA00022927"/>
    </source>
</evidence>
<evidence type="ECO:0000256" key="4">
    <source>
        <dbReference type="ARBA" id="ARBA00022692"/>
    </source>
</evidence>
<feature type="compositionally biased region" description="Low complexity" evidence="10">
    <location>
        <begin position="573"/>
        <end position="600"/>
    </location>
</feature>
<feature type="domain" description="Smr" evidence="12">
    <location>
        <begin position="457"/>
        <end position="532"/>
    </location>
</feature>
<proteinExistence type="inferred from homology"/>
<keyword evidence="4 11" id="KW-0812">Transmembrane</keyword>
<evidence type="ECO:0000256" key="8">
    <source>
        <dbReference type="ARBA" id="ARBA00022989"/>
    </source>
</evidence>
<evidence type="ECO:0000256" key="2">
    <source>
        <dbReference type="ARBA" id="ARBA00007891"/>
    </source>
</evidence>
<dbReference type="PROSITE" id="PS50828">
    <property type="entry name" value="SMR"/>
    <property type="match status" value="1"/>
</dbReference>
<name>A0A9P4UIX1_9PLEO</name>
<protein>
    <submittedName>
        <fullName evidence="13">DUF1771-domain-containing protein</fullName>
    </submittedName>
</protein>
<evidence type="ECO:0000256" key="3">
    <source>
        <dbReference type="ARBA" id="ARBA00022448"/>
    </source>
</evidence>
<dbReference type="Pfam" id="PF01713">
    <property type="entry name" value="Smr"/>
    <property type="match status" value="1"/>
</dbReference>
<keyword evidence="14" id="KW-1185">Reference proteome</keyword>
<keyword evidence="7" id="KW-0653">Protein transport</keyword>
<feature type="compositionally biased region" description="Low complexity" evidence="10">
    <location>
        <begin position="555"/>
        <end position="565"/>
    </location>
</feature>
<sequence>MATDFPDPTPINLNRLLSRLEHNILIEPAPELRKSPYTRARIRANVEHARTLLLNLEHSASLLPSKSKKSALQTDLQKKRDLIKQLNHRLYELDQLDDSESEGSVDSEDEEDNFPSYAPHRAADAGLEVNSTDGEGNEALQNAARGLSNELRRRAGAQDADTVATGNSLFPSKAKTTTSEAHTDAVLSDHRSEQETLETSLLDMAKQLKQQSLHFHQTLEGDKSVVDRALSGLDKNALGMEAAGQKMGTLRRMTEGKGWWDRMKLYALIFGLWVFAFLIVFDTPIQKSPMRQYMQLQGAQVDPPIWTQPHLASPSLGTVDLSSLFWAQPRNDNITCNILLPHSPLFLLALLPQDGYGNAAIGLSRYAIILQPLNHSSSDTEAEYDRLRDLARQEAAQRSSCFDRAHQAYESGDGARAHELSEQGKHHAAQMDTYNRQARDYIFRANNSEGRVASDTIDLHGLFVEEAEDVLEERIKEARRQGQTHLHVIVGKGNHSQGHVQKIKPRVEQVCRELGLQYATEANEGRMYVNLQGGAVDGMPPPPQAPSYGGYPGSNNHGGQQQQHGGQHGDQYGGHQQQHAGGHAQQHGGQQHHQQQNNQNDDVEQMVKKGLPKLFRALKGCCVVM</sequence>
<dbReference type="InterPro" id="IPR036063">
    <property type="entry name" value="Smr_dom_sf"/>
</dbReference>
<dbReference type="InterPro" id="IPR002625">
    <property type="entry name" value="Smr_dom"/>
</dbReference>
<accession>A0A9P4UIX1</accession>
<evidence type="ECO:0000259" key="12">
    <source>
        <dbReference type="PROSITE" id="PS50828"/>
    </source>
</evidence>
<comment type="caution">
    <text evidence="13">The sequence shown here is derived from an EMBL/GenBank/DDBJ whole genome shotgun (WGS) entry which is preliminary data.</text>
</comment>
<keyword evidence="8 11" id="KW-1133">Transmembrane helix</keyword>
<dbReference type="Proteomes" id="UP000799764">
    <property type="component" value="Unassembled WGS sequence"/>
</dbReference>
<feature type="region of interest" description="Disordered" evidence="10">
    <location>
        <begin position="94"/>
        <end position="118"/>
    </location>
</feature>
<dbReference type="GO" id="GO:0005789">
    <property type="term" value="C:endoplasmic reticulum membrane"/>
    <property type="evidence" value="ECO:0007669"/>
    <property type="project" value="UniProtKB-SubCell"/>
</dbReference>
<dbReference type="GO" id="GO:0016192">
    <property type="term" value="P:vesicle-mediated transport"/>
    <property type="evidence" value="ECO:0007669"/>
    <property type="project" value="UniProtKB-KW"/>
</dbReference>
<dbReference type="InterPro" id="IPR019150">
    <property type="entry name" value="Vesicle_transport_protein_Use1"/>
</dbReference>
<dbReference type="SMART" id="SM01162">
    <property type="entry name" value="DUF1771"/>
    <property type="match status" value="1"/>
</dbReference>
<organism evidence="13 14">
    <name type="scientific">Karstenula rhodostoma CBS 690.94</name>
    <dbReference type="NCBI Taxonomy" id="1392251"/>
    <lineage>
        <taxon>Eukaryota</taxon>
        <taxon>Fungi</taxon>
        <taxon>Dikarya</taxon>
        <taxon>Ascomycota</taxon>
        <taxon>Pezizomycotina</taxon>
        <taxon>Dothideomycetes</taxon>
        <taxon>Pleosporomycetidae</taxon>
        <taxon>Pleosporales</taxon>
        <taxon>Massarineae</taxon>
        <taxon>Didymosphaeriaceae</taxon>
        <taxon>Karstenula</taxon>
    </lineage>
</organism>
<dbReference type="OrthoDB" id="3231855at2759"/>
<feature type="region of interest" description="Disordered" evidence="10">
    <location>
        <begin position="533"/>
        <end position="601"/>
    </location>
</feature>
<evidence type="ECO:0000256" key="1">
    <source>
        <dbReference type="ARBA" id="ARBA00004163"/>
    </source>
</evidence>
<dbReference type="GO" id="GO:0015031">
    <property type="term" value="P:protein transport"/>
    <property type="evidence" value="ECO:0007669"/>
    <property type="project" value="UniProtKB-KW"/>
</dbReference>